<protein>
    <recommendedName>
        <fullName evidence="4">Prepilin-type N-terminal cleavage/methylation domain-containing protein</fullName>
    </recommendedName>
</protein>
<dbReference type="PROSITE" id="PS00409">
    <property type="entry name" value="PROKAR_NTER_METHYL"/>
    <property type="match status" value="1"/>
</dbReference>
<keyword evidence="1" id="KW-1133">Transmembrane helix</keyword>
<evidence type="ECO:0000256" key="1">
    <source>
        <dbReference type="SAM" id="Phobius"/>
    </source>
</evidence>
<feature type="transmembrane region" description="Helical" evidence="1">
    <location>
        <begin position="7"/>
        <end position="28"/>
    </location>
</feature>
<keyword evidence="1" id="KW-0472">Membrane</keyword>
<evidence type="ECO:0000313" key="3">
    <source>
        <dbReference type="Proteomes" id="UP000007041"/>
    </source>
</evidence>
<dbReference type="HOGENOM" id="CLU_396760_0_0_9"/>
<organism evidence="2 3">
    <name type="scientific">Acetoanaerobium sticklandii (strain ATCC 12662 / DSM 519 / JCM 1433 / CCUG 9281 / NCIMB 10654 / HF)</name>
    <name type="common">Clostridium sticklandii</name>
    <dbReference type="NCBI Taxonomy" id="499177"/>
    <lineage>
        <taxon>Bacteria</taxon>
        <taxon>Bacillati</taxon>
        <taxon>Bacillota</taxon>
        <taxon>Clostridia</taxon>
        <taxon>Peptostreptococcales</taxon>
        <taxon>Filifactoraceae</taxon>
        <taxon>Acetoanaerobium</taxon>
    </lineage>
</organism>
<keyword evidence="3" id="KW-1185">Reference proteome</keyword>
<dbReference type="AlphaFoldDB" id="E3PU59"/>
<sequence length="694" mass="76289">MRRGMTLIEIIISIALIGIIAFGILPAISAQYSMVHKTKNITVDSFDSQSKVENEVVSKRTELRDKTKTINDFSPIQNFNILGVNVNAYDLKVTSSKFGNRTIDIFLSKQLAEREQFSSLTANNVRIEVVGGTSNDFANLASGTPSLEGKVDAITDSTWYTNVYKWYVSDPGISNPLFPDDYKQISQYVIPPNQIKITDLNPYANRFLRFSVTPVDKHGVRGSEVFSDNTVLVVGVEWRAGTNAWADKNLDTKFDDSQGDARIKTEYLFSLFDTQNPLKDFINPETSVDIKNSALFIPRRIDAGTQVVSDINLVGISFIDWKVDDSIFLSTNIYSTGESDINLLTRNGSIVLHRYIQFDSNGQVVLGSNGNPIDINDGSKINTQGDVYLTSEGAGNIILQPYSGINLGDNIFIKANGIVMLDNNAFMKAKTSITIDTTKKLGILSNRNIRMNNAFIQLEDNLTSGKRVDLLSNNIVFLKDTLLDGKNPSSILNISSKEGNIFDNSIIKNLITFIKGPSLMKGGSWDSLSSIKVDDGSILKFEKMDDGTKVNNVGSLNLGNTGSIQFANSMIEDLENPLELTLTDIGINQMNITSNYGRNIGYADASTSSFVNGVFQNIGSGNTNLEYKIDITDVSNVKDIQVSFDGSQTLTVTGTLNNPTIPVSATLTVRDKYIKDKNNMPVEIAIPKPITITN</sequence>
<dbReference type="EMBL" id="FP565809">
    <property type="protein sequence ID" value="CBH20320.1"/>
    <property type="molecule type" value="Genomic_DNA"/>
</dbReference>
<dbReference type="BioCyc" id="CSTI499177:GJE9-198-MONOMER"/>
<proteinExistence type="predicted"/>
<dbReference type="Proteomes" id="UP000007041">
    <property type="component" value="Chromosome"/>
</dbReference>
<keyword evidence="1" id="KW-0812">Transmembrane</keyword>
<reference evidence="3" key="1">
    <citation type="journal article" date="2010" name="BMC Genomics">
        <title>Clostridium sticklandii, a specialist in amino acid degradation:revisiting its metabolism through its genome sequence.</title>
        <authorList>
            <person name="Fonknechten N."/>
            <person name="Chaussonnerie S."/>
            <person name="Tricot S."/>
            <person name="Lajus A."/>
            <person name="Andreesen J.R."/>
            <person name="Perchat N."/>
            <person name="Pelletier E."/>
            <person name="Gouyvenoux M."/>
            <person name="Barbe V."/>
            <person name="Salanoubat M."/>
            <person name="Le Paslier D."/>
            <person name="Weissenbach J."/>
            <person name="Cohen G.N."/>
            <person name="Kreimeyer A."/>
        </authorList>
    </citation>
    <scope>NUCLEOTIDE SEQUENCE [LARGE SCALE GENOMIC DNA]</scope>
    <source>
        <strain evidence="3">ATCC 12662 / DSM 519 / JCM 1433 / CCUG 9281 / NCIMB 10654 / HF</strain>
    </source>
</reference>
<evidence type="ECO:0008006" key="4">
    <source>
        <dbReference type="Google" id="ProtNLM"/>
    </source>
</evidence>
<dbReference type="InterPro" id="IPR012902">
    <property type="entry name" value="N_methyl_site"/>
</dbReference>
<dbReference type="NCBIfam" id="TIGR02532">
    <property type="entry name" value="IV_pilin_GFxxxE"/>
    <property type="match status" value="1"/>
</dbReference>
<dbReference type="STRING" id="1511.CLOST_0190"/>
<dbReference type="KEGG" id="cst:CLOST_0190"/>
<evidence type="ECO:0000313" key="2">
    <source>
        <dbReference type="EMBL" id="CBH20320.1"/>
    </source>
</evidence>
<accession>E3PU59</accession>
<gene>
    <name evidence="2" type="ordered locus">CLOST_0190</name>
</gene>
<name>E3PU59_ACESD</name>